<dbReference type="STRING" id="41875.K8EE46"/>
<proteinExistence type="predicted"/>
<dbReference type="KEGG" id="bpg:Bathy04g01770"/>
<protein>
    <submittedName>
        <fullName evidence="3">Uncharacterized protein</fullName>
    </submittedName>
</protein>
<dbReference type="AlphaFoldDB" id="K8EE46"/>
<dbReference type="GeneID" id="19016202"/>
<evidence type="ECO:0000256" key="2">
    <source>
        <dbReference type="SAM" id="MobiDB-lite"/>
    </source>
</evidence>
<name>K8EE46_9CHLO</name>
<dbReference type="RefSeq" id="XP_007513771.1">
    <property type="nucleotide sequence ID" value="XM_007513709.1"/>
</dbReference>
<feature type="coiled-coil region" evidence="1">
    <location>
        <begin position="31"/>
        <end position="107"/>
    </location>
</feature>
<dbReference type="EMBL" id="FO082275">
    <property type="protein sequence ID" value="CCO16296.1"/>
    <property type="molecule type" value="Genomic_DNA"/>
</dbReference>
<keyword evidence="1" id="KW-0175">Coiled coil</keyword>
<dbReference type="Proteomes" id="UP000198341">
    <property type="component" value="Chromosome 4"/>
</dbReference>
<reference evidence="3 4" key="1">
    <citation type="submission" date="2011-10" db="EMBL/GenBank/DDBJ databases">
        <authorList>
            <person name="Genoscope - CEA"/>
        </authorList>
    </citation>
    <scope>NUCLEOTIDE SEQUENCE [LARGE SCALE GENOMIC DNA]</scope>
    <source>
        <strain evidence="3 4">RCC 1105</strain>
    </source>
</reference>
<accession>K8EE46</accession>
<feature type="coiled-coil region" evidence="1">
    <location>
        <begin position="296"/>
        <end position="372"/>
    </location>
</feature>
<keyword evidence="4" id="KW-1185">Reference proteome</keyword>
<feature type="region of interest" description="Disordered" evidence="2">
    <location>
        <begin position="202"/>
        <end position="234"/>
    </location>
</feature>
<sequence>MRGEETTSNNELLARQTHLFKLRALKLHSDFERSEQRNKLLQRDLSKAESIAKGLKIKNDECVREIEKMTSEVRVQNEALERTNEKTKTLESNRDALELVVKETQSELYSVKEETERRIRQLTMEQSTSEVHAELRRERESRAKESRRAERAERALDDAAVAFSGERRDADDEMRRHIERRLEVENEREKCLNALEEKERKWEKERRERDAKEGKLTRENEQLTSENEKRKDQIKSLEEECRKANAAVRERSADMALAVKKLNVELKQQRLETEKGMAKRVEALRVAFGNAIEDVKEEARASLSRKDEEIARVLAKESEANTRMASVEKHCLKVRDALLELANEKESLEEERDELRRALQRAGEMNAQLTKRAMDNASATGGGEGLAKQQQKRAAFTKIPSNVHRHHQYNKGPKQLAETLAKELEQLKSAHEESIEALTTSENGKDSEKMVERIDEISRKIAAKATQVSLALKSSS</sequence>
<gene>
    <name evidence="3" type="ORF">Bathy04g01770</name>
</gene>
<feature type="region of interest" description="Disordered" evidence="2">
    <location>
        <begin position="124"/>
        <end position="154"/>
    </location>
</feature>
<organism evidence="3 4">
    <name type="scientific">Bathycoccus prasinos</name>
    <dbReference type="NCBI Taxonomy" id="41875"/>
    <lineage>
        <taxon>Eukaryota</taxon>
        <taxon>Viridiplantae</taxon>
        <taxon>Chlorophyta</taxon>
        <taxon>Mamiellophyceae</taxon>
        <taxon>Mamiellales</taxon>
        <taxon>Bathycoccaceae</taxon>
        <taxon>Bathycoccus</taxon>
    </lineage>
</organism>
<feature type="region of interest" description="Disordered" evidence="2">
    <location>
        <begin position="431"/>
        <end position="450"/>
    </location>
</feature>
<evidence type="ECO:0000256" key="1">
    <source>
        <dbReference type="SAM" id="Coils"/>
    </source>
</evidence>
<feature type="compositionally biased region" description="Basic and acidic residues" evidence="2">
    <location>
        <begin position="131"/>
        <end position="154"/>
    </location>
</feature>
<evidence type="ECO:0000313" key="4">
    <source>
        <dbReference type="Proteomes" id="UP000198341"/>
    </source>
</evidence>
<evidence type="ECO:0000313" key="3">
    <source>
        <dbReference type="EMBL" id="CCO16296.1"/>
    </source>
</evidence>